<evidence type="ECO:0000259" key="4">
    <source>
        <dbReference type="Pfam" id="PF17853"/>
    </source>
</evidence>
<dbReference type="PANTHER" id="PTHR33744:SF15">
    <property type="entry name" value="CARBOHYDRATE DIACID REGULATOR"/>
    <property type="match status" value="1"/>
</dbReference>
<gene>
    <name evidence="5" type="primary">cdaR_2</name>
    <name evidence="5" type="ORF">BN997_02424</name>
</gene>
<dbReference type="Proteomes" id="UP000040453">
    <property type="component" value="Unassembled WGS sequence"/>
</dbReference>
<dbReference type="Gene3D" id="1.10.10.2840">
    <property type="entry name" value="PucR C-terminal helix-turn-helix domain"/>
    <property type="match status" value="1"/>
</dbReference>
<dbReference type="Pfam" id="PF13556">
    <property type="entry name" value="HTH_30"/>
    <property type="match status" value="1"/>
</dbReference>
<dbReference type="AlphaFoldDB" id="A0A0A1MHI2"/>
<name>A0A0A1MHI2_9BACI</name>
<evidence type="ECO:0000313" key="6">
    <source>
        <dbReference type="Proteomes" id="UP000040453"/>
    </source>
</evidence>
<dbReference type="RefSeq" id="WP_042532457.1">
    <property type="nucleotide sequence ID" value="NZ_CDGG01000001.1"/>
</dbReference>
<dbReference type="Pfam" id="PF17853">
    <property type="entry name" value="GGDEF_2"/>
    <property type="match status" value="1"/>
</dbReference>
<feature type="domain" description="PucR C-terminal helix-turn-helix" evidence="3">
    <location>
        <begin position="304"/>
        <end position="358"/>
    </location>
</feature>
<evidence type="ECO:0000259" key="3">
    <source>
        <dbReference type="Pfam" id="PF13556"/>
    </source>
</evidence>
<feature type="domain" description="Putative sugar diacid recognition" evidence="2">
    <location>
        <begin position="4"/>
        <end position="136"/>
    </location>
</feature>
<accession>A0A0A1MHI2</accession>
<dbReference type="InterPro" id="IPR008599">
    <property type="entry name" value="Diacid_rec"/>
</dbReference>
<protein>
    <submittedName>
        <fullName evidence="5">Carbohydrate diacid regulator</fullName>
    </submittedName>
</protein>
<evidence type="ECO:0000256" key="1">
    <source>
        <dbReference type="ARBA" id="ARBA00006754"/>
    </source>
</evidence>
<dbReference type="PANTHER" id="PTHR33744">
    <property type="entry name" value="CARBOHYDRATE DIACID REGULATOR"/>
    <property type="match status" value="1"/>
</dbReference>
<reference evidence="5 6" key="1">
    <citation type="submission" date="2014-11" db="EMBL/GenBank/DDBJ databases">
        <authorList>
            <person name="Urmite Genomes Urmite Genomes"/>
        </authorList>
    </citation>
    <scope>NUCLEOTIDE SEQUENCE [LARGE SCALE GENOMIC DNA]</scope>
    <source>
        <strain evidence="5 6">Oc5</strain>
    </source>
</reference>
<dbReference type="InterPro" id="IPR042070">
    <property type="entry name" value="PucR_C-HTH_sf"/>
</dbReference>
<evidence type="ECO:0000313" key="5">
    <source>
        <dbReference type="EMBL" id="CEI82548.1"/>
    </source>
</evidence>
<keyword evidence="6" id="KW-1185">Reference proteome</keyword>
<dbReference type="Pfam" id="PF05651">
    <property type="entry name" value="Diacid_rec"/>
    <property type="match status" value="1"/>
</dbReference>
<feature type="domain" description="CdaR GGDEF-like" evidence="4">
    <location>
        <begin position="146"/>
        <end position="259"/>
    </location>
</feature>
<evidence type="ECO:0000259" key="2">
    <source>
        <dbReference type="Pfam" id="PF05651"/>
    </source>
</evidence>
<sequence>MDMLTKEIANAIVRETSLRLNRNVNIMDMNGEIIAALDETRLHTVHEGAVEVLSSGETLSIYPEQGDSWQGSEPGINLPIVFQDTIIGVIGVTGNPDEMEDIGELVKMTTELMIDQEFITSQLEWKQRTKEMVIDQLLKSNASYKTIQQGLDMLKIELTPPFMAFVIQIDTLTIQKQELIQKIERLFGKRPAIAGFINLNQLFIAVSEMEETEAVRKVEALQALFHKLGITFRIANSLAFHELKHFYQAYSDCELALKISAPEIEVISFSQIEVRALLYQLDQTLRERFSRRILNGLDETQAMTLKAFFAHDLNIQKTADALFLHRNTLLYRLNNITRETGYNPKIFNDSLILQVALWIQEQNK</sequence>
<proteinExistence type="inferred from homology"/>
<comment type="similarity">
    <text evidence="1">Belongs to the CdaR family.</text>
</comment>
<dbReference type="InterPro" id="IPR051448">
    <property type="entry name" value="CdaR-like_regulators"/>
</dbReference>
<dbReference type="STRING" id="545501.BN997_02424"/>
<organism evidence="5 6">
    <name type="scientific">Oceanobacillus oncorhynchi</name>
    <dbReference type="NCBI Taxonomy" id="545501"/>
    <lineage>
        <taxon>Bacteria</taxon>
        <taxon>Bacillati</taxon>
        <taxon>Bacillota</taxon>
        <taxon>Bacilli</taxon>
        <taxon>Bacillales</taxon>
        <taxon>Bacillaceae</taxon>
        <taxon>Oceanobacillus</taxon>
    </lineage>
</organism>
<dbReference type="InterPro" id="IPR041522">
    <property type="entry name" value="CdaR_GGDEF"/>
</dbReference>
<dbReference type="EMBL" id="CDGG01000001">
    <property type="protein sequence ID" value="CEI82548.1"/>
    <property type="molecule type" value="Genomic_DNA"/>
</dbReference>
<dbReference type="InterPro" id="IPR025736">
    <property type="entry name" value="PucR_C-HTH_dom"/>
</dbReference>
<dbReference type="OrthoDB" id="9792148at2"/>